<sequence length="121" mass="13746">MEDDKSGAVMAIIIMVVAVFLGAYLMGFGLQAYLNLFPQKLLVAALLLGGTVWLFTFEDTWPVIVPVTIWALAFGTEMTFSHGPEFAREVPMWATRDFLYLVAFGLLILCGVFTWNRRWRY</sequence>
<evidence type="ECO:0000256" key="1">
    <source>
        <dbReference type="SAM" id="Phobius"/>
    </source>
</evidence>
<dbReference type="AlphaFoldDB" id="A0A7V8FSL3"/>
<feature type="transmembrane region" description="Helical" evidence="1">
    <location>
        <begin position="98"/>
        <end position="115"/>
    </location>
</feature>
<comment type="caution">
    <text evidence="2">The sequence shown here is derived from an EMBL/GenBank/DDBJ whole genome shotgun (WGS) entry which is preliminary data.</text>
</comment>
<reference evidence="3" key="1">
    <citation type="journal article" date="2020" name="MBio">
        <title>Horizontal gene transfer to a defensive symbiont with a reduced genome amongst a multipartite beetle microbiome.</title>
        <authorList>
            <person name="Waterworth S.C."/>
            <person name="Florez L.V."/>
            <person name="Rees E.R."/>
            <person name="Hertweck C."/>
            <person name="Kaltenpoth M."/>
            <person name="Kwan J.C."/>
        </authorList>
    </citation>
    <scope>NUCLEOTIDE SEQUENCE [LARGE SCALE GENOMIC DNA]</scope>
</reference>
<evidence type="ECO:0000313" key="2">
    <source>
        <dbReference type="EMBL" id="KAF1034258.1"/>
    </source>
</evidence>
<evidence type="ECO:0000313" key="3">
    <source>
        <dbReference type="Proteomes" id="UP000462435"/>
    </source>
</evidence>
<keyword evidence="1" id="KW-0812">Transmembrane</keyword>
<dbReference type="EMBL" id="WNDX01000246">
    <property type="protein sequence ID" value="KAF1034258.1"/>
    <property type="molecule type" value="Genomic_DNA"/>
</dbReference>
<keyword evidence="1" id="KW-0472">Membrane</keyword>
<feature type="transmembrane region" description="Helical" evidence="1">
    <location>
        <begin position="41"/>
        <end position="57"/>
    </location>
</feature>
<keyword evidence="1" id="KW-1133">Transmembrane helix</keyword>
<organism evidence="2 3">
    <name type="scientific">Herbaspirillum frisingense</name>
    <dbReference type="NCBI Taxonomy" id="92645"/>
    <lineage>
        <taxon>Bacteria</taxon>
        <taxon>Pseudomonadati</taxon>
        <taxon>Pseudomonadota</taxon>
        <taxon>Betaproteobacteria</taxon>
        <taxon>Burkholderiales</taxon>
        <taxon>Oxalobacteraceae</taxon>
        <taxon>Herbaspirillum</taxon>
    </lineage>
</organism>
<proteinExistence type="predicted"/>
<protein>
    <submittedName>
        <fullName evidence="2">Uncharacterized protein</fullName>
    </submittedName>
</protein>
<accession>A0A7V8FSL3</accession>
<dbReference type="Proteomes" id="UP000462435">
    <property type="component" value="Unassembled WGS sequence"/>
</dbReference>
<name>A0A7V8FSL3_9BURK</name>
<gene>
    <name evidence="2" type="ORF">GAK35_04305</name>
</gene>
<feature type="transmembrane region" description="Helical" evidence="1">
    <location>
        <begin position="6"/>
        <end position="29"/>
    </location>
</feature>